<evidence type="ECO:0000256" key="3">
    <source>
        <dbReference type="ARBA" id="ARBA00022946"/>
    </source>
</evidence>
<accession>A0A183KY99</accession>
<keyword evidence="4" id="KW-0496">Mitochondrion</keyword>
<dbReference type="SUPFAM" id="SSF75620">
    <property type="entry name" value="Release factor"/>
    <property type="match status" value="1"/>
</dbReference>
<proteinExistence type="inferred from homology"/>
<dbReference type="STRING" id="6186.A0A183KY99"/>
<dbReference type="Pfam" id="PF00472">
    <property type="entry name" value="RF-1"/>
    <property type="match status" value="1"/>
</dbReference>
<evidence type="ECO:0000256" key="1">
    <source>
        <dbReference type="ARBA" id="ARBA00004173"/>
    </source>
</evidence>
<feature type="domain" description="Prokaryotic-type class I peptide chain release factors" evidence="5">
    <location>
        <begin position="31"/>
        <end position="71"/>
    </location>
</feature>
<reference evidence="8" key="1">
    <citation type="submission" date="2016-06" db="UniProtKB">
        <authorList>
            <consortium name="WormBaseParasite"/>
        </authorList>
    </citation>
    <scope>IDENTIFICATION</scope>
</reference>
<dbReference type="EMBL" id="UZAK01043568">
    <property type="protein sequence ID" value="VDP71024.1"/>
    <property type="molecule type" value="Genomic_DNA"/>
</dbReference>
<dbReference type="GO" id="GO:0003747">
    <property type="term" value="F:translation release factor activity"/>
    <property type="evidence" value="ECO:0007669"/>
    <property type="project" value="InterPro"/>
</dbReference>
<dbReference type="GO" id="GO:0005739">
    <property type="term" value="C:mitochondrion"/>
    <property type="evidence" value="ECO:0007669"/>
    <property type="project" value="UniProtKB-SubCell"/>
</dbReference>
<dbReference type="InterPro" id="IPR045853">
    <property type="entry name" value="Pep_chain_release_fac_I_sf"/>
</dbReference>
<evidence type="ECO:0000313" key="6">
    <source>
        <dbReference type="EMBL" id="VDP71024.1"/>
    </source>
</evidence>
<name>A0A183KY99_9TREM</name>
<keyword evidence="3" id="KW-0809">Transit peptide</keyword>
<keyword evidence="7" id="KW-1185">Reference proteome</keyword>
<evidence type="ECO:0000313" key="8">
    <source>
        <dbReference type="WBParaSite" id="SCUD_0002004901-mRNA-1"/>
    </source>
</evidence>
<dbReference type="InterPro" id="IPR052405">
    <property type="entry name" value="Mito_Transl_Release_Factor"/>
</dbReference>
<protein>
    <submittedName>
        <fullName evidence="8">RF_PROK_I domain-containing protein</fullName>
    </submittedName>
</protein>
<evidence type="ECO:0000259" key="5">
    <source>
        <dbReference type="Pfam" id="PF00472"/>
    </source>
</evidence>
<evidence type="ECO:0000256" key="2">
    <source>
        <dbReference type="ARBA" id="ARBA00010835"/>
    </source>
</evidence>
<reference evidence="6 7" key="2">
    <citation type="submission" date="2018-11" db="EMBL/GenBank/DDBJ databases">
        <authorList>
            <consortium name="Pathogen Informatics"/>
        </authorList>
    </citation>
    <scope>NUCLEOTIDE SEQUENCE [LARGE SCALE GENOMIC DNA]</scope>
    <source>
        <strain evidence="6">Dakar</strain>
        <strain evidence="7">Dakar, Senegal</strain>
    </source>
</reference>
<evidence type="ECO:0000256" key="4">
    <source>
        <dbReference type="ARBA" id="ARBA00023128"/>
    </source>
</evidence>
<comment type="subcellular location">
    <subcellularLocation>
        <location evidence="1">Mitochondrion</location>
    </subcellularLocation>
</comment>
<dbReference type="Proteomes" id="UP000279833">
    <property type="component" value="Unassembled WGS sequence"/>
</dbReference>
<dbReference type="AlphaFoldDB" id="A0A183KY99"/>
<organism evidence="8">
    <name type="scientific">Schistosoma curassoni</name>
    <dbReference type="NCBI Taxonomy" id="6186"/>
    <lineage>
        <taxon>Eukaryota</taxon>
        <taxon>Metazoa</taxon>
        <taxon>Spiralia</taxon>
        <taxon>Lophotrochozoa</taxon>
        <taxon>Platyhelminthes</taxon>
        <taxon>Trematoda</taxon>
        <taxon>Digenea</taxon>
        <taxon>Strigeidida</taxon>
        <taxon>Schistosomatoidea</taxon>
        <taxon>Schistosomatidae</taxon>
        <taxon>Schistosoma</taxon>
    </lineage>
</organism>
<dbReference type="WBParaSite" id="SCUD_0002004901-mRNA-1">
    <property type="protein sequence ID" value="SCUD_0002004901-mRNA-1"/>
    <property type="gene ID" value="SCUD_0002004901"/>
</dbReference>
<evidence type="ECO:0000313" key="7">
    <source>
        <dbReference type="Proteomes" id="UP000279833"/>
    </source>
</evidence>
<comment type="similarity">
    <text evidence="2">Belongs to the prokaryotic/mitochondrial release factor family.</text>
</comment>
<gene>
    <name evidence="6" type="ORF">SCUD_LOCUS20046</name>
</gene>
<dbReference type="InterPro" id="IPR000352">
    <property type="entry name" value="Pep_chain_release_fac_I"/>
</dbReference>
<sequence>MLRIYNWLTRCSLSPYHFALRFYSKNQWLFNECDLSEMYVLGSGPGGQSINTTANCVVLKHIPTGIMVKCQVFSMFNFLRMCFFKCIASIQWPKLNESCIINANSVRNMSK</sequence>
<dbReference type="PANTHER" id="PTHR46203">
    <property type="entry name" value="PROBABLE PEPTIDE CHAIN RELEASE FACTOR C12ORF65"/>
    <property type="match status" value="1"/>
</dbReference>
<dbReference type="Gene3D" id="3.30.160.20">
    <property type="match status" value="1"/>
</dbReference>
<dbReference type="PANTHER" id="PTHR46203:SF1">
    <property type="entry name" value="MITOCHONDRIAL TRANSLATION RELEASE FACTOR IN RESCUE"/>
    <property type="match status" value="1"/>
</dbReference>